<evidence type="ECO:0000256" key="4">
    <source>
        <dbReference type="ARBA" id="ARBA00023014"/>
    </source>
</evidence>
<evidence type="ECO:0000256" key="2">
    <source>
        <dbReference type="ARBA" id="ARBA00022723"/>
    </source>
</evidence>
<dbReference type="GO" id="GO:0046872">
    <property type="term" value="F:metal ion binding"/>
    <property type="evidence" value="ECO:0007669"/>
    <property type="project" value="UniProtKB-KW"/>
</dbReference>
<dbReference type="OrthoDB" id="9782387at2"/>
<dbReference type="InterPro" id="IPR007197">
    <property type="entry name" value="rSAM"/>
</dbReference>
<evidence type="ECO:0000313" key="7">
    <source>
        <dbReference type="Proteomes" id="UP000184440"/>
    </source>
</evidence>
<dbReference type="GO" id="GO:0051536">
    <property type="term" value="F:iron-sulfur cluster binding"/>
    <property type="evidence" value="ECO:0007669"/>
    <property type="project" value="UniProtKB-KW"/>
</dbReference>
<reference evidence="6 7" key="1">
    <citation type="submission" date="2016-11" db="EMBL/GenBank/DDBJ databases">
        <authorList>
            <person name="Jaros S."/>
            <person name="Januszkiewicz K."/>
            <person name="Wedrychowicz H."/>
        </authorList>
    </citation>
    <scope>NUCLEOTIDE SEQUENCE [LARGE SCALE GENOMIC DNA]</scope>
    <source>
        <strain evidence="6 7">DSM 46144</strain>
    </source>
</reference>
<evidence type="ECO:0000256" key="1">
    <source>
        <dbReference type="ARBA" id="ARBA00022691"/>
    </source>
</evidence>
<evidence type="ECO:0000313" key="6">
    <source>
        <dbReference type="EMBL" id="SHM71997.1"/>
    </source>
</evidence>
<protein>
    <recommendedName>
        <fullName evidence="5">Radical SAM core domain-containing protein</fullName>
    </recommendedName>
</protein>
<dbReference type="NCBIfam" id="TIGR04269">
    <property type="entry name" value="SAM_SPASM_FxsB"/>
    <property type="match status" value="1"/>
</dbReference>
<keyword evidence="1" id="KW-0949">S-adenosyl-L-methionine</keyword>
<keyword evidence="4" id="KW-0411">Iron-sulfur</keyword>
<accession>A0A1M7L2F5</accession>
<dbReference type="PROSITE" id="PS51918">
    <property type="entry name" value="RADICAL_SAM"/>
    <property type="match status" value="1"/>
</dbReference>
<dbReference type="SFLD" id="SFLDG01067">
    <property type="entry name" value="SPASM/twitch_domain_containing"/>
    <property type="match status" value="1"/>
</dbReference>
<dbReference type="CDD" id="cd01335">
    <property type="entry name" value="Radical_SAM"/>
    <property type="match status" value="1"/>
</dbReference>
<evidence type="ECO:0000259" key="5">
    <source>
        <dbReference type="PROSITE" id="PS51918"/>
    </source>
</evidence>
<dbReference type="EMBL" id="FRCS01000001">
    <property type="protein sequence ID" value="SHM71997.1"/>
    <property type="molecule type" value="Genomic_DNA"/>
</dbReference>
<dbReference type="InterPro" id="IPR013785">
    <property type="entry name" value="Aldolase_TIM"/>
</dbReference>
<gene>
    <name evidence="6" type="ORF">SAMN05443668_1011331</name>
</gene>
<dbReference type="SUPFAM" id="SSF102114">
    <property type="entry name" value="Radical SAM enzymes"/>
    <property type="match status" value="1"/>
</dbReference>
<dbReference type="STRING" id="134849.SAMN05443668_1011331"/>
<dbReference type="GO" id="GO:0016491">
    <property type="term" value="F:oxidoreductase activity"/>
    <property type="evidence" value="ECO:0007669"/>
    <property type="project" value="InterPro"/>
</dbReference>
<name>A0A1M7L2F5_9ACTN</name>
<dbReference type="RefSeq" id="WP_073252422.1">
    <property type="nucleotide sequence ID" value="NZ_FRCS01000001.1"/>
</dbReference>
<dbReference type="Proteomes" id="UP000184440">
    <property type="component" value="Unassembled WGS sequence"/>
</dbReference>
<dbReference type="Gene3D" id="3.20.20.70">
    <property type="entry name" value="Aldolase class I"/>
    <property type="match status" value="1"/>
</dbReference>
<proteinExistence type="predicted"/>
<feature type="domain" description="Radical SAM core" evidence="5">
    <location>
        <begin position="6"/>
        <end position="243"/>
    </location>
</feature>
<dbReference type="SFLD" id="SFLDS00029">
    <property type="entry name" value="Radical_SAM"/>
    <property type="match status" value="1"/>
</dbReference>
<organism evidence="6 7">
    <name type="scientific">Cryptosporangium aurantiacum</name>
    <dbReference type="NCBI Taxonomy" id="134849"/>
    <lineage>
        <taxon>Bacteria</taxon>
        <taxon>Bacillati</taxon>
        <taxon>Actinomycetota</taxon>
        <taxon>Actinomycetes</taxon>
        <taxon>Cryptosporangiales</taxon>
        <taxon>Cryptosporangiaceae</taxon>
        <taxon>Cryptosporangium</taxon>
    </lineage>
</organism>
<dbReference type="PANTHER" id="PTHR43273:SF8">
    <property type="entry name" value="RADICAL SAM DOMAIN PROTEIN"/>
    <property type="match status" value="1"/>
</dbReference>
<keyword evidence="7" id="KW-1185">Reference proteome</keyword>
<dbReference type="InterPro" id="IPR058240">
    <property type="entry name" value="rSAM_sf"/>
</dbReference>
<dbReference type="Pfam" id="PF04055">
    <property type="entry name" value="Radical_SAM"/>
    <property type="match status" value="1"/>
</dbReference>
<dbReference type="PANTHER" id="PTHR43273">
    <property type="entry name" value="ANAEROBIC SULFATASE-MATURATING ENZYME HOMOLOG ASLB-RELATED"/>
    <property type="match status" value="1"/>
</dbReference>
<keyword evidence="3" id="KW-0408">Iron</keyword>
<dbReference type="InterPro" id="IPR023867">
    <property type="entry name" value="Sulphatase_maturase_rSAM"/>
</dbReference>
<sequence length="389" mass="42294">MPAESPGGIRELVIKLHERCNIACDHCYMYEAADQSWRGRPTQMPAEIVDATAQRLGEHARRHGLTTVRVVFHGGEPLLAGPAAIEYAIRSFRSAAPATCRVEFTMQTNGILLDERFLDLFRRFDVRVGVSLDGNRVANDRHRRYARGRSSYDEAVAGIRALRSPENRRIYGGILCTIDVRNDPVETFEALLAHEPPLLDFLFPHGNWVHPPPGVDPGAGTDRPTPYADWLITIFDRWYRSPPETGVRIFASIISLVLGGPSGTEAFGPDKPATVVVESDGAFEGSDALKTTGPSGGSTGLSVLTASLDDVTRHAMVAGGMRGVSGLSSECRECPVVNVCGGGLFAHRYGPDGTFGHPSVFSADLRRLIEHVHGRLHSDLVLAQAGRPR</sequence>
<evidence type="ECO:0000256" key="3">
    <source>
        <dbReference type="ARBA" id="ARBA00023004"/>
    </source>
</evidence>
<dbReference type="InterPro" id="IPR026335">
    <property type="entry name" value="rSAM_SPASM_FxsB"/>
</dbReference>
<dbReference type="AlphaFoldDB" id="A0A1M7L2F5"/>
<keyword evidence="2" id="KW-0479">Metal-binding</keyword>